<dbReference type="OrthoDB" id="2582440at2"/>
<dbReference type="Pfam" id="PF18962">
    <property type="entry name" value="Por_Secre_tail"/>
    <property type="match status" value="1"/>
</dbReference>
<dbReference type="NCBIfam" id="TIGR04183">
    <property type="entry name" value="Por_Secre_tail"/>
    <property type="match status" value="1"/>
</dbReference>
<dbReference type="Pfam" id="PF26628">
    <property type="entry name" value="DUF8202"/>
    <property type="match status" value="1"/>
</dbReference>
<evidence type="ECO:0000256" key="1">
    <source>
        <dbReference type="ARBA" id="ARBA00022729"/>
    </source>
</evidence>
<dbReference type="RefSeq" id="WP_105247174.1">
    <property type="nucleotide sequence ID" value="NZ_PSZM01000041.1"/>
</dbReference>
<dbReference type="AlphaFoldDB" id="A0A2S8A9P3"/>
<organism evidence="4 5">
    <name type="scientific">Apibacter adventoris</name>
    <dbReference type="NCBI Taxonomy" id="1679466"/>
    <lineage>
        <taxon>Bacteria</taxon>
        <taxon>Pseudomonadati</taxon>
        <taxon>Bacteroidota</taxon>
        <taxon>Flavobacteriia</taxon>
        <taxon>Flavobacteriales</taxon>
        <taxon>Weeksellaceae</taxon>
        <taxon>Apibacter</taxon>
    </lineage>
</organism>
<accession>A0A2S8A9P3</accession>
<name>A0A2S8A9P3_9FLAO</name>
<sequence>MKKIYTLVSLCSCLLYSQEKIIGPGGVPGAVLWMQPVAHPRTEDWYGSYKWKDYSGDSLQVRYYDSRGAAYGLEYIVNADYFIRNYNFNPALSFNWSDFREASKEILIKGSNLTTATIIGAFSLRADPMDQPKNMFTFNGVPGNSFILSTDKVINSKESQRGILDYGSEEGYDFMYHSGKSPESDMNQFRERALRSFVYYRTGKPHTSLWGVRNHSVISLGQRFYPDNVNNTSTFDLPGGDGDYAEAYIPELFIYGRILTPLERIKTESYLAVKYGFTLERSYLDSESHLIWDIDQDKRYSKRITGMIRDDKSGLFQKGGTTSYEENPNFSYSVAGDSYERQGTSVNASRYGLPNRNKLLVIERLSANQSMKDKDYALWGDDNKGIETQTDERYLGLKLMKRSWLLNTNMGGRQPVPEQMKWRIENLDYEQKGYKISVTKPGGSAGTGTLVSESPLPGYEGQIYFEVGQGSGPLLVKFGTPSIPEINNANDYGIYINERGEVYPIIKGYPQWGNRWMLKAFAGTQMRITKTKESIIISANGWAQPQSGQAIPHIFIDKEDIDKDFYVSIGAYNYNQDIRINNLRAEGFIDTGNRIELSYGKGRAEEFANYSQPTGSLSYMLIDRSGTGKFNPENTEIYPVDENDKDRTKIIFNNIFFDTDNNGKDAFTFAYRESNLIAKIEKENPSCDGLGVTQKDGKITLKIERGDEGFQYQLYNIETTQIEKEGTFFGKEKYEITGIPSGNYTLKLKEIGGFNLVPTTENIESKGNSQFYVNSSTSYGFLETHYKSEAQNYQMGFTPPVPGLPDIYVRNGIEITQGKIYKITDNIKKTTPIAGIQLSAGDFIQVQNTAPGVVEYKVNGTTIATDKFSDNVMQFYTFKLNDPVEGIYNIKHHKPHPWHLQGVQRQDLSESTIETPITLETNCKATIAPIIPNPQVEEDKANNLVLYYKDFTNKSSITAKIQLKESSTLTLAVFDFSGNLMYSKDISESRTEHQIELDTLPKGVYIVKVFTSEGEFTKKISIN</sequence>
<dbReference type="EMBL" id="PSZM01000041">
    <property type="protein sequence ID" value="PQL91282.1"/>
    <property type="molecule type" value="Genomic_DNA"/>
</dbReference>
<keyword evidence="5" id="KW-1185">Reference proteome</keyword>
<keyword evidence="1" id="KW-0732">Signal</keyword>
<comment type="caution">
    <text evidence="4">The sequence shown here is derived from an EMBL/GenBank/DDBJ whole genome shotgun (WGS) entry which is preliminary data.</text>
</comment>
<dbReference type="InterPro" id="IPR026444">
    <property type="entry name" value="Secre_tail"/>
</dbReference>
<gene>
    <name evidence="4" type="ORF">C4S77_08465</name>
</gene>
<evidence type="ECO:0000259" key="2">
    <source>
        <dbReference type="Pfam" id="PF18962"/>
    </source>
</evidence>
<proteinExistence type="predicted"/>
<protein>
    <submittedName>
        <fullName evidence="4">Uncharacterized protein</fullName>
    </submittedName>
</protein>
<evidence type="ECO:0000259" key="3">
    <source>
        <dbReference type="Pfam" id="PF26628"/>
    </source>
</evidence>
<dbReference type="InterPro" id="IPR058515">
    <property type="entry name" value="DUF8202"/>
</dbReference>
<dbReference type="Proteomes" id="UP000238042">
    <property type="component" value="Unassembled WGS sequence"/>
</dbReference>
<evidence type="ECO:0000313" key="5">
    <source>
        <dbReference type="Proteomes" id="UP000238042"/>
    </source>
</evidence>
<feature type="domain" description="DUF8202" evidence="3">
    <location>
        <begin position="263"/>
        <end position="435"/>
    </location>
</feature>
<reference evidence="4 5" key="1">
    <citation type="submission" date="2018-02" db="EMBL/GenBank/DDBJ databases">
        <title>Genome sequences of Apibacter spp., gut symbionts of Asian honey bees.</title>
        <authorList>
            <person name="Kwong W.K."/>
            <person name="Steele M.I."/>
            <person name="Moran N.A."/>
        </authorList>
    </citation>
    <scope>NUCLEOTIDE SEQUENCE [LARGE SCALE GENOMIC DNA]</scope>
    <source>
        <strain evidence="5">wkB301</strain>
    </source>
</reference>
<evidence type="ECO:0000313" key="4">
    <source>
        <dbReference type="EMBL" id="PQL91282.1"/>
    </source>
</evidence>
<feature type="domain" description="Secretion system C-terminal sorting" evidence="2">
    <location>
        <begin position="961"/>
        <end position="1022"/>
    </location>
</feature>